<dbReference type="EMBL" id="KV784429">
    <property type="protein sequence ID" value="OEU06105.1"/>
    <property type="molecule type" value="Genomic_DNA"/>
</dbReference>
<sequence length="209" mass="23775">MTGQQLDVLHNNGQDYAIVEFEGGDGYIYKPPETISICSISTACAIGYLCRYEVSTVNGNLILRSFRVRTDDSVYPRIEGVDPVDQGISFTSSLERVCTLWADYVGMNVHVTRFTGRIMLGADYLRGSYDHLHSGATCYKNVWEIDVQQGRVVKAVDVSGEVAARRLKNEQRHVHDDYHFYSWEHDMFLKQMEQKRLAGEVYSGDEDDL</sequence>
<dbReference type="Proteomes" id="UP000095751">
    <property type="component" value="Unassembled WGS sequence"/>
</dbReference>
<proteinExistence type="predicted"/>
<gene>
    <name evidence="1" type="ORF">FRACYDRAFT_256534</name>
</gene>
<dbReference type="AlphaFoldDB" id="A0A1E7EJN9"/>
<dbReference type="InParanoid" id="A0A1E7EJN9"/>
<dbReference type="KEGG" id="fcy:FRACYDRAFT_256534"/>
<name>A0A1E7EJN9_9STRA</name>
<reference evidence="1 2" key="1">
    <citation type="submission" date="2016-09" db="EMBL/GenBank/DDBJ databases">
        <title>Extensive genetic diversity and differential bi-allelic expression allows diatom success in the polar Southern Ocean.</title>
        <authorList>
            <consortium name="DOE Joint Genome Institute"/>
            <person name="Mock T."/>
            <person name="Otillar R.P."/>
            <person name="Strauss J."/>
            <person name="Dupont C."/>
            <person name="Frickenhaus S."/>
            <person name="Maumus F."/>
            <person name="Mcmullan M."/>
            <person name="Sanges R."/>
            <person name="Schmutz J."/>
            <person name="Toseland A."/>
            <person name="Valas R."/>
            <person name="Veluchamy A."/>
            <person name="Ward B.J."/>
            <person name="Allen A."/>
            <person name="Barry K."/>
            <person name="Falciatore A."/>
            <person name="Ferrante M."/>
            <person name="Fortunato A.E."/>
            <person name="Gloeckner G."/>
            <person name="Gruber A."/>
            <person name="Hipkin R."/>
            <person name="Janech M."/>
            <person name="Kroth P."/>
            <person name="Leese F."/>
            <person name="Lindquist E."/>
            <person name="Lyon B.R."/>
            <person name="Martin J."/>
            <person name="Mayer C."/>
            <person name="Parker M."/>
            <person name="Quesneville H."/>
            <person name="Raymond J."/>
            <person name="Uhlig C."/>
            <person name="Valentin K.U."/>
            <person name="Worden A.Z."/>
            <person name="Armbrust E.V."/>
            <person name="Bowler C."/>
            <person name="Green B."/>
            <person name="Moulton V."/>
            <person name="Van Oosterhout C."/>
            <person name="Grigoriev I."/>
        </authorList>
    </citation>
    <scope>NUCLEOTIDE SEQUENCE [LARGE SCALE GENOMIC DNA]</scope>
    <source>
        <strain evidence="1 2">CCMP1102</strain>
    </source>
</reference>
<accession>A0A1E7EJN9</accession>
<keyword evidence="2" id="KW-1185">Reference proteome</keyword>
<evidence type="ECO:0000313" key="1">
    <source>
        <dbReference type="EMBL" id="OEU06105.1"/>
    </source>
</evidence>
<organism evidence="1 2">
    <name type="scientific">Fragilariopsis cylindrus CCMP1102</name>
    <dbReference type="NCBI Taxonomy" id="635003"/>
    <lineage>
        <taxon>Eukaryota</taxon>
        <taxon>Sar</taxon>
        <taxon>Stramenopiles</taxon>
        <taxon>Ochrophyta</taxon>
        <taxon>Bacillariophyta</taxon>
        <taxon>Bacillariophyceae</taxon>
        <taxon>Bacillariophycidae</taxon>
        <taxon>Bacillariales</taxon>
        <taxon>Bacillariaceae</taxon>
        <taxon>Fragilariopsis</taxon>
    </lineage>
</organism>
<protein>
    <submittedName>
        <fullName evidence="1">Uncharacterized protein</fullName>
    </submittedName>
</protein>
<evidence type="ECO:0000313" key="2">
    <source>
        <dbReference type="Proteomes" id="UP000095751"/>
    </source>
</evidence>